<sequence length="171" mass="19181">MQLFKLISTATLVQSILCANLNPIGFATPGELVDTVNFYIRFNPKDLTNEGTFSIKAEINDDNVKNNDFDIIPKAETRITLAPANTYTKSTNYSSTNLTPKKEIKYERKSSDAILSYKFNDEDHVTYQVSGYSSPRKNINGTSIDFIGFFQPKVDNSAVIELPFKVSAIFE</sequence>
<proteinExistence type="predicted"/>
<evidence type="ECO:0000313" key="4">
    <source>
        <dbReference type="Proteomes" id="UP000009328"/>
    </source>
</evidence>
<evidence type="ECO:0000313" key="3">
    <source>
        <dbReference type="EMBL" id="CCH46416.1"/>
    </source>
</evidence>
<accession>K0KTC4</accession>
<protein>
    <submittedName>
        <fullName evidence="3">Secreted protein</fullName>
    </submittedName>
</protein>
<reference evidence="3 4" key="1">
    <citation type="journal article" date="2012" name="Eukaryot. Cell">
        <title>Draft genome sequence of Wickerhamomyces ciferrii NRRL Y-1031 F-60-10.</title>
        <authorList>
            <person name="Schneider J."/>
            <person name="Andrea H."/>
            <person name="Blom J."/>
            <person name="Jaenicke S."/>
            <person name="Ruckert C."/>
            <person name="Schorsch C."/>
            <person name="Szczepanowski R."/>
            <person name="Farwick M."/>
            <person name="Goesmann A."/>
            <person name="Puhler A."/>
            <person name="Schaffer S."/>
            <person name="Tauch A."/>
            <person name="Kohler T."/>
            <person name="Brinkrolf K."/>
        </authorList>
    </citation>
    <scope>NUCLEOTIDE SEQUENCE [LARGE SCALE GENOMIC DNA]</scope>
    <source>
        <strain evidence="4">ATCC 14091 / BCRC 22168 / CBS 111 / JCM 3599 / NBRC 0793 / NRRL Y-1031 F-60-10</strain>
    </source>
</reference>
<dbReference type="InParanoid" id="K0KTC4"/>
<dbReference type="Pfam" id="PF14274">
    <property type="entry name" value="BT_3044-like_C"/>
    <property type="match status" value="1"/>
</dbReference>
<dbReference type="Proteomes" id="UP000009328">
    <property type="component" value="Unassembled WGS sequence"/>
</dbReference>
<dbReference type="HOGENOM" id="CLU_1688115_0_0_1"/>
<gene>
    <name evidence="3" type="ORF">BN7_6010</name>
</gene>
<dbReference type="EMBL" id="CAIF01000245">
    <property type="protein sequence ID" value="CCH46416.1"/>
    <property type="molecule type" value="Genomic_DNA"/>
</dbReference>
<feature type="signal peptide" evidence="1">
    <location>
        <begin position="1"/>
        <end position="18"/>
    </location>
</feature>
<organism evidence="3 4">
    <name type="scientific">Wickerhamomyces ciferrii (strain ATCC 14091 / BCRC 22168 / CBS 111 / JCM 3599 / NBRC 0793 / NRRL Y-1031 F-60-10)</name>
    <name type="common">Yeast</name>
    <name type="synonym">Pichia ciferrii</name>
    <dbReference type="NCBI Taxonomy" id="1206466"/>
    <lineage>
        <taxon>Eukaryota</taxon>
        <taxon>Fungi</taxon>
        <taxon>Dikarya</taxon>
        <taxon>Ascomycota</taxon>
        <taxon>Saccharomycotina</taxon>
        <taxon>Saccharomycetes</taxon>
        <taxon>Phaffomycetales</taxon>
        <taxon>Wickerhamomycetaceae</taxon>
        <taxon>Wickerhamomyces</taxon>
    </lineage>
</organism>
<evidence type="ECO:0000259" key="2">
    <source>
        <dbReference type="Pfam" id="PF14274"/>
    </source>
</evidence>
<name>K0KTC4_WICCF</name>
<feature type="chain" id="PRO_5003836481" evidence="1">
    <location>
        <begin position="19"/>
        <end position="171"/>
    </location>
</feature>
<comment type="caution">
    <text evidence="3">The sequence shown here is derived from an EMBL/GenBank/DDBJ whole genome shotgun (WGS) entry which is preliminary data.</text>
</comment>
<dbReference type="AlphaFoldDB" id="K0KTC4"/>
<keyword evidence="4" id="KW-1185">Reference proteome</keyword>
<evidence type="ECO:0000256" key="1">
    <source>
        <dbReference type="SAM" id="SignalP"/>
    </source>
</evidence>
<feature type="domain" description="BT-3044-like C-terminal" evidence="2">
    <location>
        <begin position="54"/>
        <end position="132"/>
    </location>
</feature>
<dbReference type="InterPro" id="IPR025371">
    <property type="entry name" value="BT_3044-like_C"/>
</dbReference>
<keyword evidence="1" id="KW-0732">Signal</keyword>